<dbReference type="EMBL" id="QYZD01000013">
    <property type="protein sequence ID" value="RJG22994.1"/>
    <property type="molecule type" value="Genomic_DNA"/>
</dbReference>
<sequence>MLRSLTTSELDALLGHVSKDEHFLYFTYLTTRRSRSVHYGHFSEEGELLGVLAYLRGMPFHAFSVLPLSDRFAMEPLVKRIQADAMLPSGAEGSFILSEEVRRRLEPQLHSNIHYRPLMTMMHPDPRSLPTANGQVVPLKPEHKESIVGRMREFQSIAFTEEELQYPCVGIFEDNELVAVGGYHVYSAEAAELGNIGTIASRRGRGYGAKITAELARTAARLTSYVLLEVFNDNEPAIRLYRSLGFEQVNQLYMTSFRLPVLAERA</sequence>
<dbReference type="AlphaFoldDB" id="A0A3A3GFT9"/>
<dbReference type="Gene3D" id="3.40.630.30">
    <property type="match status" value="1"/>
</dbReference>
<evidence type="ECO:0000259" key="1">
    <source>
        <dbReference type="PROSITE" id="PS51186"/>
    </source>
</evidence>
<dbReference type="InterPro" id="IPR000182">
    <property type="entry name" value="GNAT_dom"/>
</dbReference>
<keyword evidence="2" id="KW-0808">Transferase</keyword>
<reference evidence="2 3" key="1">
    <citation type="submission" date="2018-09" db="EMBL/GenBank/DDBJ databases">
        <title>Paenibacillus SK2017-BO5.</title>
        <authorList>
            <person name="Piskunova J.V."/>
            <person name="Dubiley S.A."/>
            <person name="Severinov K.V."/>
        </authorList>
    </citation>
    <scope>NUCLEOTIDE SEQUENCE [LARGE SCALE GENOMIC DNA]</scope>
    <source>
        <strain evidence="2 3">BO5</strain>
    </source>
</reference>
<dbReference type="InterPro" id="IPR016181">
    <property type="entry name" value="Acyl_CoA_acyltransferase"/>
</dbReference>
<dbReference type="Pfam" id="PF00583">
    <property type="entry name" value="Acetyltransf_1"/>
    <property type="match status" value="1"/>
</dbReference>
<organism evidence="2 3">
    <name type="scientific">Paenibacillus thiaminolyticus</name>
    <name type="common">Bacillus thiaminolyticus</name>
    <dbReference type="NCBI Taxonomy" id="49283"/>
    <lineage>
        <taxon>Bacteria</taxon>
        <taxon>Bacillati</taxon>
        <taxon>Bacillota</taxon>
        <taxon>Bacilli</taxon>
        <taxon>Bacillales</taxon>
        <taxon>Paenibacillaceae</taxon>
        <taxon>Paenibacillus</taxon>
    </lineage>
</organism>
<evidence type="ECO:0000313" key="2">
    <source>
        <dbReference type="EMBL" id="RJG22994.1"/>
    </source>
</evidence>
<comment type="caution">
    <text evidence="2">The sequence shown here is derived from an EMBL/GenBank/DDBJ whole genome shotgun (WGS) entry which is preliminary data.</text>
</comment>
<dbReference type="PROSITE" id="PS51186">
    <property type="entry name" value="GNAT"/>
    <property type="match status" value="1"/>
</dbReference>
<accession>A0A3A3GFT9</accession>
<dbReference type="CDD" id="cd04301">
    <property type="entry name" value="NAT_SF"/>
    <property type="match status" value="1"/>
</dbReference>
<dbReference type="RefSeq" id="WP_119794512.1">
    <property type="nucleotide sequence ID" value="NZ_QYZD01000013.1"/>
</dbReference>
<name>A0A3A3GFT9_PANTH</name>
<evidence type="ECO:0000313" key="3">
    <source>
        <dbReference type="Proteomes" id="UP000266177"/>
    </source>
</evidence>
<dbReference type="SUPFAM" id="SSF55729">
    <property type="entry name" value="Acyl-CoA N-acyltransferases (Nat)"/>
    <property type="match status" value="1"/>
</dbReference>
<proteinExistence type="predicted"/>
<dbReference type="Proteomes" id="UP000266177">
    <property type="component" value="Unassembled WGS sequence"/>
</dbReference>
<protein>
    <submittedName>
        <fullName evidence="2">GNAT family N-acetyltransferase</fullName>
    </submittedName>
</protein>
<dbReference type="GO" id="GO:0016747">
    <property type="term" value="F:acyltransferase activity, transferring groups other than amino-acyl groups"/>
    <property type="evidence" value="ECO:0007669"/>
    <property type="project" value="InterPro"/>
</dbReference>
<gene>
    <name evidence="2" type="ORF">DQX05_15760</name>
</gene>
<dbReference type="OrthoDB" id="2464351at2"/>
<feature type="domain" description="N-acetyltransferase" evidence="1">
    <location>
        <begin position="134"/>
        <end position="264"/>
    </location>
</feature>